<dbReference type="GO" id="GO:0016491">
    <property type="term" value="F:oxidoreductase activity"/>
    <property type="evidence" value="ECO:0007669"/>
    <property type="project" value="UniProtKB-KW"/>
</dbReference>
<gene>
    <name evidence="6" type="ORF">BJ986_001864</name>
</gene>
<keyword evidence="7" id="KW-1185">Reference proteome</keyword>
<feature type="domain" description="Gfo/Idh/MocA-like oxidoreductase N-terminal" evidence="4">
    <location>
        <begin position="2"/>
        <end position="120"/>
    </location>
</feature>
<evidence type="ECO:0000256" key="2">
    <source>
        <dbReference type="ARBA" id="ARBA00023027"/>
    </source>
</evidence>
<feature type="domain" description="GFO/IDH/MocA-like oxidoreductase" evidence="5">
    <location>
        <begin position="128"/>
        <end position="251"/>
    </location>
</feature>
<dbReference type="EMBL" id="JACCAB010000001">
    <property type="protein sequence ID" value="NYG07377.1"/>
    <property type="molecule type" value="Genomic_DNA"/>
</dbReference>
<dbReference type="Pfam" id="PF01408">
    <property type="entry name" value="GFO_IDH_MocA"/>
    <property type="match status" value="1"/>
</dbReference>
<comment type="caution">
    <text evidence="6">The sequence shown here is derived from an EMBL/GenBank/DDBJ whole genome shotgun (WGS) entry which is preliminary data.</text>
</comment>
<evidence type="ECO:0000256" key="3">
    <source>
        <dbReference type="SAM" id="MobiDB-lite"/>
    </source>
</evidence>
<reference evidence="6 7" key="1">
    <citation type="submission" date="2020-07" db="EMBL/GenBank/DDBJ databases">
        <title>Sequencing the genomes of 1000 actinobacteria strains.</title>
        <authorList>
            <person name="Klenk H.-P."/>
        </authorList>
    </citation>
    <scope>NUCLEOTIDE SEQUENCE [LARGE SCALE GENOMIC DNA]</scope>
    <source>
        <strain evidence="6 7">DSM 23987</strain>
    </source>
</reference>
<dbReference type="SUPFAM" id="SSF51735">
    <property type="entry name" value="NAD(P)-binding Rossmann-fold domains"/>
    <property type="match status" value="1"/>
</dbReference>
<proteinExistence type="predicted"/>
<organism evidence="6 7">
    <name type="scientific">Pedococcus badiiscoriae</name>
    <dbReference type="NCBI Taxonomy" id="642776"/>
    <lineage>
        <taxon>Bacteria</taxon>
        <taxon>Bacillati</taxon>
        <taxon>Actinomycetota</taxon>
        <taxon>Actinomycetes</taxon>
        <taxon>Micrococcales</taxon>
        <taxon>Intrasporangiaceae</taxon>
        <taxon>Pedococcus</taxon>
    </lineage>
</organism>
<dbReference type="PANTHER" id="PTHR43818">
    <property type="entry name" value="BCDNA.GH03377"/>
    <property type="match status" value="1"/>
</dbReference>
<dbReference type="GO" id="GO:0000166">
    <property type="term" value="F:nucleotide binding"/>
    <property type="evidence" value="ECO:0007669"/>
    <property type="project" value="InterPro"/>
</dbReference>
<evidence type="ECO:0000259" key="4">
    <source>
        <dbReference type="Pfam" id="PF01408"/>
    </source>
</evidence>
<keyword evidence="2" id="KW-0520">NAD</keyword>
<dbReference type="InterPro" id="IPR000683">
    <property type="entry name" value="Gfo/Idh/MocA-like_OxRdtase_N"/>
</dbReference>
<dbReference type="PANTHER" id="PTHR43818:SF11">
    <property type="entry name" value="BCDNA.GH03377"/>
    <property type="match status" value="1"/>
</dbReference>
<dbReference type="Gene3D" id="3.40.50.720">
    <property type="entry name" value="NAD(P)-binding Rossmann-like Domain"/>
    <property type="match status" value="1"/>
</dbReference>
<keyword evidence="1" id="KW-0560">Oxidoreductase</keyword>
<feature type="region of interest" description="Disordered" evidence="3">
    <location>
        <begin position="355"/>
        <end position="386"/>
    </location>
</feature>
<dbReference type="Pfam" id="PF22725">
    <property type="entry name" value="GFO_IDH_MocA_C3"/>
    <property type="match status" value="1"/>
</dbReference>
<accession>A0A852WDM7</accession>
<dbReference type="InterPro" id="IPR055170">
    <property type="entry name" value="GFO_IDH_MocA-like_dom"/>
</dbReference>
<dbReference type="RefSeq" id="WP_179421730.1">
    <property type="nucleotide sequence ID" value="NZ_JACCAB010000001.1"/>
</dbReference>
<name>A0A852WDM7_9MICO</name>
<sequence length="386" mass="42471">MIRVGVIGLGKMGISHLAMFRAHPDVVIAAVCDASGYVLEVLGKYTGVRAFTDVELMLATAELDAVVIATPSHLHGDMIRRALNANLAVFCEKPFCIDVREGRELASLAARRGLVTQVGYHNRYVASFAEVHKLLAAGAIGEVTHVLAEAYGPVVLKPSGTSWRSRRSSGGGCLYDYAAHPIDLLTWYFGPADTAAGSVLQKVFSTETEDEVYTTLKFGSRVTAQVSVSWSDESQRKMSTQLTFWGTKGRIHVDRQEVQAYLRNDAQPPEGYRPGWNVRYTTDLTQPVWFYLRGEEYSAQVADFVRRVHDRADSGVNTFESALVTDECLALIIQDSAAEHAWTPASLAMAGAIGLDEGPPRVVPPKSARERWRSRWGSRPQLRGSR</sequence>
<dbReference type="Gene3D" id="3.30.360.10">
    <property type="entry name" value="Dihydrodipicolinate Reductase, domain 2"/>
    <property type="match status" value="1"/>
</dbReference>
<evidence type="ECO:0000313" key="6">
    <source>
        <dbReference type="EMBL" id="NYG07377.1"/>
    </source>
</evidence>
<dbReference type="InterPro" id="IPR050463">
    <property type="entry name" value="Gfo/Idh/MocA_oxidrdct_glycsds"/>
</dbReference>
<dbReference type="SUPFAM" id="SSF55347">
    <property type="entry name" value="Glyceraldehyde-3-phosphate dehydrogenase-like, C-terminal domain"/>
    <property type="match status" value="1"/>
</dbReference>
<evidence type="ECO:0000256" key="1">
    <source>
        <dbReference type="ARBA" id="ARBA00023002"/>
    </source>
</evidence>
<dbReference type="Proteomes" id="UP000573599">
    <property type="component" value="Unassembled WGS sequence"/>
</dbReference>
<evidence type="ECO:0000259" key="5">
    <source>
        <dbReference type="Pfam" id="PF22725"/>
    </source>
</evidence>
<dbReference type="AlphaFoldDB" id="A0A852WDM7"/>
<dbReference type="InterPro" id="IPR036291">
    <property type="entry name" value="NAD(P)-bd_dom_sf"/>
</dbReference>
<evidence type="ECO:0000313" key="7">
    <source>
        <dbReference type="Proteomes" id="UP000573599"/>
    </source>
</evidence>
<protein>
    <submittedName>
        <fullName evidence="6">Putative dehydrogenase</fullName>
    </submittedName>
</protein>